<dbReference type="KEGG" id="mbe:MBM_07137"/>
<dbReference type="AlphaFoldDB" id="K1WPM1"/>
<dbReference type="OrthoDB" id="10564453at2759"/>
<reference evidence="1 2" key="1">
    <citation type="journal article" date="2012" name="BMC Genomics">
        <title>Sequencing the genome of Marssonina brunnea reveals fungus-poplar co-evolution.</title>
        <authorList>
            <person name="Zhu S."/>
            <person name="Cao Y.-Z."/>
            <person name="Jiang C."/>
            <person name="Tan B.-Y."/>
            <person name="Wang Z."/>
            <person name="Feng S."/>
            <person name="Zhang L."/>
            <person name="Su X.-H."/>
            <person name="Brejova B."/>
            <person name="Vinar T."/>
            <person name="Xu M."/>
            <person name="Wang M.-X."/>
            <person name="Zhang S.-G."/>
            <person name="Huang M.-R."/>
            <person name="Wu R."/>
            <person name="Zhou Y."/>
        </authorList>
    </citation>
    <scope>NUCLEOTIDE SEQUENCE [LARGE SCALE GENOMIC DNA]</scope>
    <source>
        <strain evidence="1 2">MB_m1</strain>
    </source>
</reference>
<evidence type="ECO:0000313" key="2">
    <source>
        <dbReference type="Proteomes" id="UP000006753"/>
    </source>
</evidence>
<protein>
    <submittedName>
        <fullName evidence="1">Uncharacterized protein</fullName>
    </submittedName>
</protein>
<dbReference type="Proteomes" id="UP000006753">
    <property type="component" value="Unassembled WGS sequence"/>
</dbReference>
<organism evidence="1 2">
    <name type="scientific">Marssonina brunnea f. sp. multigermtubi (strain MB_m1)</name>
    <name type="common">Marssonina leaf spot fungus</name>
    <dbReference type="NCBI Taxonomy" id="1072389"/>
    <lineage>
        <taxon>Eukaryota</taxon>
        <taxon>Fungi</taxon>
        <taxon>Dikarya</taxon>
        <taxon>Ascomycota</taxon>
        <taxon>Pezizomycotina</taxon>
        <taxon>Leotiomycetes</taxon>
        <taxon>Helotiales</taxon>
        <taxon>Drepanopezizaceae</taxon>
        <taxon>Drepanopeziza</taxon>
    </lineage>
</organism>
<evidence type="ECO:0000313" key="1">
    <source>
        <dbReference type="EMBL" id="EKD14926.1"/>
    </source>
</evidence>
<name>K1WPM1_MARBU</name>
<dbReference type="HOGENOM" id="CLU_1759197_0_0_1"/>
<proteinExistence type="predicted"/>
<dbReference type="EMBL" id="JH921444">
    <property type="protein sequence ID" value="EKD14926.1"/>
    <property type="molecule type" value="Genomic_DNA"/>
</dbReference>
<accession>K1WPM1</accession>
<gene>
    <name evidence="1" type="ORF">MBM_07137</name>
</gene>
<sequence length="148" mass="16861">MRVRKEELRLRLTERIHLKSPQPAENPGRTTIIPDVVLHHDTFDNFGKTGWSRCGFNPAKEDKEYIFVVSEEDGDLIEELWKSFSDFFARYSDSALANVTCSIKMTAKLSVSQKGALIGQKEWRMGITISKANVVDLVDVFKLRTQVA</sequence>
<keyword evidence="2" id="KW-1185">Reference proteome</keyword>
<dbReference type="InParanoid" id="K1WPM1"/>